<dbReference type="PROSITE" id="PS00028">
    <property type="entry name" value="ZINC_FINGER_C2H2_1"/>
    <property type="match status" value="1"/>
</dbReference>
<protein>
    <recommendedName>
        <fullName evidence="2">C2H2-type domain-containing protein</fullName>
    </recommendedName>
</protein>
<name>A0A813RN38_9BILA</name>
<evidence type="ECO:0000259" key="2">
    <source>
        <dbReference type="PROSITE" id="PS00028"/>
    </source>
</evidence>
<evidence type="ECO:0000313" key="4">
    <source>
        <dbReference type="EMBL" id="CAF0923656.1"/>
    </source>
</evidence>
<feature type="domain" description="C2H2-type" evidence="2">
    <location>
        <begin position="56"/>
        <end position="79"/>
    </location>
</feature>
<dbReference type="Proteomes" id="UP000663832">
    <property type="component" value="Unassembled WGS sequence"/>
</dbReference>
<dbReference type="Proteomes" id="UP000663877">
    <property type="component" value="Unassembled WGS sequence"/>
</dbReference>
<evidence type="ECO:0000256" key="1">
    <source>
        <dbReference type="SAM" id="MobiDB-lite"/>
    </source>
</evidence>
<comment type="caution">
    <text evidence="3">The sequence shown here is derived from an EMBL/GenBank/DDBJ whole genome shotgun (WGS) entry which is preliminary data.</text>
</comment>
<feature type="region of interest" description="Disordered" evidence="1">
    <location>
        <begin position="187"/>
        <end position="207"/>
    </location>
</feature>
<organism evidence="3 6">
    <name type="scientific">Adineta steineri</name>
    <dbReference type="NCBI Taxonomy" id="433720"/>
    <lineage>
        <taxon>Eukaryota</taxon>
        <taxon>Metazoa</taxon>
        <taxon>Spiralia</taxon>
        <taxon>Gnathifera</taxon>
        <taxon>Rotifera</taxon>
        <taxon>Eurotatoria</taxon>
        <taxon>Bdelloidea</taxon>
        <taxon>Adinetida</taxon>
        <taxon>Adinetidae</taxon>
        <taxon>Adineta</taxon>
    </lineage>
</organism>
<evidence type="ECO:0000313" key="3">
    <source>
        <dbReference type="EMBL" id="CAF0783624.1"/>
    </source>
</evidence>
<feature type="region of interest" description="Disordered" evidence="1">
    <location>
        <begin position="105"/>
        <end position="125"/>
    </location>
</feature>
<dbReference type="InterPro" id="IPR013087">
    <property type="entry name" value="Znf_C2H2_type"/>
</dbReference>
<gene>
    <name evidence="3" type="ORF">BJG266_LOCUS4272</name>
    <name evidence="4" type="ORF">QVE165_LOCUS10690</name>
</gene>
<dbReference type="OrthoDB" id="9989025at2759"/>
<dbReference type="SMART" id="SM00355">
    <property type="entry name" value="ZnF_C2H2"/>
    <property type="match status" value="2"/>
</dbReference>
<accession>A0A813RN38</accession>
<dbReference type="EMBL" id="CAJNOI010000010">
    <property type="protein sequence ID" value="CAF0783624.1"/>
    <property type="molecule type" value="Genomic_DNA"/>
</dbReference>
<sequence>MSLNRVSLVDYNSPSSSTSTQRVLHCTICNIYPRSLQAYVEHLDIRHRDEEVEVACPVDGCEETFPSVARFKIHIRKIHSTSTNNKTSTVTSGLLSTSNATTIRTNNDIDEASSDEDEDTHRRNNYLKRPKLEGKKRFGTVSRMTKIEPNDPIEYSLKSEDEFADIQFEDPEWMPVSERRGTLYTPNMSLMGEDEESGSAMTPVSRSGGRVRCYAPIPHPPQLPELSERVQTCLENGQAAQVLQEFINETAEFFMKTYPQLKTGREYRKIGLALIKKYPCLAEKGNHLKPEALLCRKLSIKMRNMRQKIRAKSGRVEKNDNRIHQNNDAYYDAITTKLRQIQGQVQYSTLYKQYLSKTHTRRREWLSNNADLNLYGILQELPFMAGKEFLTGEYGLLRGRHISSFSKTIGLVLDILTKHFAIRKRENMDLTYRLCLMQLCRTLNCNFIIQNKQTDGTKANDKESDDSSHLRLTVMDFVNGTSSYFLFYGRKPLCELATGQGMLKQALLLFLVTFEVYMVDVPEEYYEAVSLLRLVVFGNIYENEVPESADAQRLMAIIEDGLKTANLS</sequence>
<dbReference type="EMBL" id="CAJNOM010000050">
    <property type="protein sequence ID" value="CAF0923656.1"/>
    <property type="molecule type" value="Genomic_DNA"/>
</dbReference>
<reference evidence="3" key="1">
    <citation type="submission" date="2021-02" db="EMBL/GenBank/DDBJ databases">
        <authorList>
            <person name="Nowell W R."/>
        </authorList>
    </citation>
    <scope>NUCLEOTIDE SEQUENCE</scope>
</reference>
<proteinExistence type="predicted"/>
<feature type="compositionally biased region" description="Acidic residues" evidence="1">
    <location>
        <begin position="108"/>
        <end position="118"/>
    </location>
</feature>
<evidence type="ECO:0000313" key="6">
    <source>
        <dbReference type="Proteomes" id="UP000663877"/>
    </source>
</evidence>
<evidence type="ECO:0000313" key="5">
    <source>
        <dbReference type="Proteomes" id="UP000663832"/>
    </source>
</evidence>
<dbReference type="Gene3D" id="3.30.160.60">
    <property type="entry name" value="Classic Zinc Finger"/>
    <property type="match status" value="1"/>
</dbReference>
<dbReference type="AlphaFoldDB" id="A0A813RN38"/>
<keyword evidence="5" id="KW-1185">Reference proteome</keyword>